<evidence type="ECO:0000313" key="2">
    <source>
        <dbReference type="EMBL" id="EGO56260.1"/>
    </source>
</evidence>
<dbReference type="GeneID" id="20821781"/>
<feature type="region of interest" description="Disordered" evidence="1">
    <location>
        <begin position="34"/>
        <end position="55"/>
    </location>
</feature>
<name>F8MP41_NEUT8</name>
<evidence type="ECO:0000256" key="1">
    <source>
        <dbReference type="SAM" id="MobiDB-lite"/>
    </source>
</evidence>
<dbReference type="AlphaFoldDB" id="F8MP41"/>
<reference evidence="3" key="1">
    <citation type="journal article" date="2011" name="Genetics">
        <title>Massive changes in genome architecture accompany the transition to self-fertility in the filamentous fungus Neurospora tetrasperma.</title>
        <authorList>
            <person name="Ellison C.E."/>
            <person name="Stajich J.E."/>
            <person name="Jacobson D.J."/>
            <person name="Natvig D.O."/>
            <person name="Lapidus A."/>
            <person name="Foster B."/>
            <person name="Aerts A."/>
            <person name="Riley R."/>
            <person name="Lindquist E.A."/>
            <person name="Grigoriev I.V."/>
            <person name="Taylor J.W."/>
        </authorList>
    </citation>
    <scope>NUCLEOTIDE SEQUENCE [LARGE SCALE GENOMIC DNA]</scope>
    <source>
        <strain evidence="3">FGSC 2508 / P0657</strain>
    </source>
</reference>
<protein>
    <submittedName>
        <fullName evidence="2">Uncharacterized protein</fullName>
    </submittedName>
</protein>
<dbReference type="HOGENOM" id="CLU_2027365_0_0_1"/>
<feature type="compositionally biased region" description="Basic and acidic residues" evidence="1">
    <location>
        <begin position="43"/>
        <end position="53"/>
    </location>
</feature>
<evidence type="ECO:0000313" key="3">
    <source>
        <dbReference type="Proteomes" id="UP000008065"/>
    </source>
</evidence>
<keyword evidence="3" id="KW-1185">Reference proteome</keyword>
<dbReference type="Proteomes" id="UP000008065">
    <property type="component" value="Unassembled WGS sequence"/>
</dbReference>
<gene>
    <name evidence="2" type="ORF">NEUTE1DRAFT_101534</name>
</gene>
<dbReference type="VEuPathDB" id="FungiDB:NEUTE1DRAFT_101534"/>
<organism evidence="2 3">
    <name type="scientific">Neurospora tetrasperma (strain FGSC 2508 / ATCC MYA-4615 / P0657)</name>
    <dbReference type="NCBI Taxonomy" id="510951"/>
    <lineage>
        <taxon>Eukaryota</taxon>
        <taxon>Fungi</taxon>
        <taxon>Dikarya</taxon>
        <taxon>Ascomycota</taxon>
        <taxon>Pezizomycotina</taxon>
        <taxon>Sordariomycetes</taxon>
        <taxon>Sordariomycetidae</taxon>
        <taxon>Sordariales</taxon>
        <taxon>Sordariaceae</taxon>
        <taxon>Neurospora</taxon>
    </lineage>
</organism>
<proteinExistence type="predicted"/>
<accession>F8MP41</accession>
<dbReference type="RefSeq" id="XP_009851875.1">
    <property type="nucleotide sequence ID" value="XM_009853573.1"/>
</dbReference>
<dbReference type="KEGG" id="nte:NEUTE1DRAFT101534"/>
<sequence length="118" mass="13291">MVLRASPDSSFQRPVEYGERDVMEIGKRQVEPVSAAAAWSRNHANDPKQHYGNDDDDEMEKALVQLRWLDKSNIAPEMEEADIGFRSSYVADVDPPLVLVTCSSSRRPQEEGTHCTNN</sequence>
<dbReference type="EMBL" id="GL891305">
    <property type="protein sequence ID" value="EGO56260.1"/>
    <property type="molecule type" value="Genomic_DNA"/>
</dbReference>